<sequence>MKHLIASLLAAGCLATPALAQEAGSLTLGFGIGYVAPKDNNGLLAGMQSDVGSNARPIVTLEYFIRDNIGVELLGALPFKHKVSLDGVGEIGETKHLPPTISVNWHIPTGGALTPFVGVGVNYTKFFEEKSILGELKIKESFGLAATIGADYAISEKAAVRADLRYIDIDSDVYLNGANIGKVNVDPLVASVSYVMKF</sequence>
<dbReference type="Gene3D" id="2.40.160.20">
    <property type="match status" value="1"/>
</dbReference>
<organism evidence="3 4">
    <name type="scientific">Pseudogemmobacter humi</name>
    <dbReference type="NCBI Taxonomy" id="2483812"/>
    <lineage>
        <taxon>Bacteria</taxon>
        <taxon>Pseudomonadati</taxon>
        <taxon>Pseudomonadota</taxon>
        <taxon>Alphaproteobacteria</taxon>
        <taxon>Rhodobacterales</taxon>
        <taxon>Paracoccaceae</taxon>
        <taxon>Pseudogemmobacter</taxon>
    </lineage>
</organism>
<dbReference type="Pfam" id="PF03922">
    <property type="entry name" value="OmpW"/>
    <property type="match status" value="1"/>
</dbReference>
<comment type="similarity">
    <text evidence="1">Belongs to the OmpW/AlkL family.</text>
</comment>
<evidence type="ECO:0000256" key="1">
    <source>
        <dbReference type="ARBA" id="ARBA00009330"/>
    </source>
</evidence>
<dbReference type="EMBL" id="UXAW01000108">
    <property type="protein sequence ID" value="VDC33243.1"/>
    <property type="molecule type" value="Genomic_DNA"/>
</dbReference>
<dbReference type="PANTHER" id="PTHR36920:SF1">
    <property type="entry name" value="OUTER MEMBRANE PROTEIN W"/>
    <property type="match status" value="1"/>
</dbReference>
<dbReference type="Proteomes" id="UP000277498">
    <property type="component" value="Unassembled WGS sequence"/>
</dbReference>
<dbReference type="PANTHER" id="PTHR36920">
    <property type="match status" value="1"/>
</dbReference>
<proteinExistence type="inferred from homology"/>
<accession>A0A3P5XYL6</accession>
<dbReference type="RefSeq" id="WP_124088409.1">
    <property type="nucleotide sequence ID" value="NZ_UXAW01000108.1"/>
</dbReference>
<evidence type="ECO:0000313" key="4">
    <source>
        <dbReference type="Proteomes" id="UP000277498"/>
    </source>
</evidence>
<keyword evidence="4" id="KW-1185">Reference proteome</keyword>
<protein>
    <submittedName>
        <fullName evidence="3">Outer membrane protein W</fullName>
    </submittedName>
</protein>
<dbReference type="InterPro" id="IPR005618">
    <property type="entry name" value="OMPW"/>
</dbReference>
<dbReference type="SUPFAM" id="SSF56925">
    <property type="entry name" value="OMPA-like"/>
    <property type="match status" value="1"/>
</dbReference>
<keyword evidence="2" id="KW-0732">Signal</keyword>
<name>A0A3P5XYL6_9RHOB</name>
<dbReference type="GO" id="GO:0019867">
    <property type="term" value="C:outer membrane"/>
    <property type="evidence" value="ECO:0007669"/>
    <property type="project" value="InterPro"/>
</dbReference>
<evidence type="ECO:0000256" key="2">
    <source>
        <dbReference type="SAM" id="SignalP"/>
    </source>
</evidence>
<reference evidence="3 4" key="1">
    <citation type="submission" date="2018-11" db="EMBL/GenBank/DDBJ databases">
        <authorList>
            <person name="Criscuolo A."/>
        </authorList>
    </citation>
    <scope>NUCLEOTIDE SEQUENCE [LARGE SCALE GENOMIC DNA]</scope>
    <source>
        <strain evidence="3">ACIP111625</strain>
    </source>
</reference>
<dbReference type="OrthoDB" id="9807574at2"/>
<feature type="chain" id="PRO_5018305417" evidence="2">
    <location>
        <begin position="21"/>
        <end position="198"/>
    </location>
</feature>
<dbReference type="AlphaFoldDB" id="A0A3P5XYL6"/>
<dbReference type="GO" id="GO:0055085">
    <property type="term" value="P:transmembrane transport"/>
    <property type="evidence" value="ECO:0007669"/>
    <property type="project" value="TreeGrafter"/>
</dbReference>
<evidence type="ECO:0000313" key="3">
    <source>
        <dbReference type="EMBL" id="VDC33243.1"/>
    </source>
</evidence>
<feature type="signal peptide" evidence="2">
    <location>
        <begin position="1"/>
        <end position="20"/>
    </location>
</feature>
<dbReference type="InterPro" id="IPR011250">
    <property type="entry name" value="OMP/PagP_B-barrel"/>
</dbReference>
<gene>
    <name evidence="3" type="primary">ompW</name>
    <name evidence="3" type="ORF">XINFAN_03726</name>
</gene>